<dbReference type="InterPro" id="IPR004626">
    <property type="entry name" value="RarD"/>
</dbReference>
<reference evidence="10" key="1">
    <citation type="submission" date="2015-08" db="EMBL/GenBank/DDBJ databases">
        <title>Vibrio galatheae sp. nov., a novel member of the Vibrionaceae family isolated from the Solomon Islands.</title>
        <authorList>
            <person name="Giubergia S."/>
            <person name="Machado H."/>
            <person name="Mateiu R.V."/>
            <person name="Gram L."/>
        </authorList>
    </citation>
    <scope>NUCLEOTIDE SEQUENCE [LARGE SCALE GENOMIC DNA]</scope>
    <source>
        <strain evidence="10">DSM 19584</strain>
    </source>
</reference>
<evidence type="ECO:0000256" key="3">
    <source>
        <dbReference type="ARBA" id="ARBA00022448"/>
    </source>
</evidence>
<keyword evidence="5 8" id="KW-0812">Transmembrane</keyword>
<keyword evidence="6 8" id="KW-1133">Transmembrane helix</keyword>
<evidence type="ECO:0000256" key="5">
    <source>
        <dbReference type="ARBA" id="ARBA00022692"/>
    </source>
</evidence>
<feature type="transmembrane region" description="Helical" evidence="8">
    <location>
        <begin position="98"/>
        <end position="117"/>
    </location>
</feature>
<protein>
    <submittedName>
        <fullName evidence="9">Permease</fullName>
    </submittedName>
</protein>
<evidence type="ECO:0000313" key="9">
    <source>
        <dbReference type="EMBL" id="KOO04462.1"/>
    </source>
</evidence>
<evidence type="ECO:0000313" key="10">
    <source>
        <dbReference type="Proteomes" id="UP000037515"/>
    </source>
</evidence>
<sequence length="313" mass="34982">MAMSHFSATVKRYTESMSAQTKGVIASVLCSLLFALIPAYVQFQPPIPSSNVTGGESHWLAVQRVLWSTALFLLLLLTSNRIHLLLDALSKWRMWPKYCVSALLIAPQYWLFVWAPANGETLSLALGYFTMPIVMVLVGRFIYRETLSSFQKLACYFALAGTLYAYALSDGISWVVLVVALGYPVYFMHRKTIPLATDVGLTVDHIFMMPLALVGLFYLYPPDYMLTLPVSDYMYYIGLGIVSVTPMLLYLYAYSKLPVSVFGLLGYVEPTFIFIVGLLIGDSISSQEIPTYLFIIFALIALVLDGLKRFLAS</sequence>
<keyword evidence="10" id="KW-1185">Reference proteome</keyword>
<feature type="transmembrane region" description="Helical" evidence="8">
    <location>
        <begin position="172"/>
        <end position="189"/>
    </location>
</feature>
<gene>
    <name evidence="9" type="ORF">AKJ17_06025</name>
</gene>
<keyword evidence="3" id="KW-0813">Transport</keyword>
<organism evidence="9 10">
    <name type="scientific">Vibrio nereis</name>
    <dbReference type="NCBI Taxonomy" id="693"/>
    <lineage>
        <taxon>Bacteria</taxon>
        <taxon>Pseudomonadati</taxon>
        <taxon>Pseudomonadota</taxon>
        <taxon>Gammaproteobacteria</taxon>
        <taxon>Vibrionales</taxon>
        <taxon>Vibrionaceae</taxon>
        <taxon>Vibrio</taxon>
    </lineage>
</organism>
<dbReference type="Proteomes" id="UP000037515">
    <property type="component" value="Unassembled WGS sequence"/>
</dbReference>
<feature type="transmembrane region" description="Helical" evidence="8">
    <location>
        <begin position="59"/>
        <end position="77"/>
    </location>
</feature>
<accession>A0A0M0HRF8</accession>
<feature type="transmembrane region" description="Helical" evidence="8">
    <location>
        <begin position="233"/>
        <end position="252"/>
    </location>
</feature>
<feature type="transmembrane region" description="Helical" evidence="8">
    <location>
        <begin position="292"/>
        <end position="311"/>
    </location>
</feature>
<keyword evidence="4" id="KW-1003">Cell membrane</keyword>
<dbReference type="AlphaFoldDB" id="A0A0M0HRF8"/>
<evidence type="ECO:0000256" key="1">
    <source>
        <dbReference type="ARBA" id="ARBA00004651"/>
    </source>
</evidence>
<keyword evidence="7 8" id="KW-0472">Membrane</keyword>
<name>A0A0M0HRF8_VIBNE</name>
<comment type="caution">
    <text evidence="9">The sequence shown here is derived from an EMBL/GenBank/DDBJ whole genome shotgun (WGS) entry which is preliminary data.</text>
</comment>
<feature type="transmembrane region" description="Helical" evidence="8">
    <location>
        <begin position="201"/>
        <end position="221"/>
    </location>
</feature>
<evidence type="ECO:0000256" key="8">
    <source>
        <dbReference type="SAM" id="Phobius"/>
    </source>
</evidence>
<comment type="subcellular location">
    <subcellularLocation>
        <location evidence="1">Cell membrane</location>
        <topology evidence="1">Multi-pass membrane protein</topology>
    </subcellularLocation>
</comment>
<dbReference type="STRING" id="693.AKJ17_06025"/>
<dbReference type="InterPro" id="IPR037185">
    <property type="entry name" value="EmrE-like"/>
</dbReference>
<dbReference type="NCBIfam" id="TIGR00688">
    <property type="entry name" value="rarD"/>
    <property type="match status" value="1"/>
</dbReference>
<evidence type="ECO:0000256" key="4">
    <source>
        <dbReference type="ARBA" id="ARBA00022475"/>
    </source>
</evidence>
<evidence type="ECO:0000256" key="7">
    <source>
        <dbReference type="ARBA" id="ARBA00023136"/>
    </source>
</evidence>
<feature type="transmembrane region" description="Helical" evidence="8">
    <location>
        <begin position="259"/>
        <end position="280"/>
    </location>
</feature>
<evidence type="ECO:0000256" key="2">
    <source>
        <dbReference type="ARBA" id="ARBA00007362"/>
    </source>
</evidence>
<proteinExistence type="inferred from homology"/>
<comment type="similarity">
    <text evidence="2">Belongs to the EamA transporter family.</text>
</comment>
<dbReference type="SUPFAM" id="SSF103481">
    <property type="entry name" value="Multidrug resistance efflux transporter EmrE"/>
    <property type="match status" value="2"/>
</dbReference>
<dbReference type="PATRIC" id="fig|693.5.peg.1228"/>
<feature type="transmembrane region" description="Helical" evidence="8">
    <location>
        <begin position="123"/>
        <end position="143"/>
    </location>
</feature>
<dbReference type="EMBL" id="LHPJ01000005">
    <property type="protein sequence ID" value="KOO04462.1"/>
    <property type="molecule type" value="Genomic_DNA"/>
</dbReference>
<dbReference type="GO" id="GO:0005886">
    <property type="term" value="C:plasma membrane"/>
    <property type="evidence" value="ECO:0007669"/>
    <property type="project" value="UniProtKB-SubCell"/>
</dbReference>
<evidence type="ECO:0000256" key="6">
    <source>
        <dbReference type="ARBA" id="ARBA00022989"/>
    </source>
</evidence>